<dbReference type="PANTHER" id="PTHR35110">
    <property type="entry name" value="EXPRESSED PROTEIN"/>
    <property type="match status" value="1"/>
</dbReference>
<evidence type="ECO:0000313" key="2">
    <source>
        <dbReference type="EMBL" id="KMZ62068.1"/>
    </source>
</evidence>
<dbReference type="STRING" id="29655.A0A0K9NZB9"/>
<dbReference type="AlphaFoldDB" id="A0A0K9NZB9"/>
<gene>
    <name evidence="2" type="ORF">ZOSMA_495G00110</name>
</gene>
<evidence type="ECO:0000256" key="1">
    <source>
        <dbReference type="SAM" id="MobiDB-lite"/>
    </source>
</evidence>
<name>A0A0K9NZB9_ZOSMR</name>
<keyword evidence="3" id="KW-1185">Reference proteome</keyword>
<dbReference type="Proteomes" id="UP000036987">
    <property type="component" value="Unassembled WGS sequence"/>
</dbReference>
<proteinExistence type="predicted"/>
<feature type="region of interest" description="Disordered" evidence="1">
    <location>
        <begin position="109"/>
        <end position="128"/>
    </location>
</feature>
<evidence type="ECO:0000313" key="3">
    <source>
        <dbReference type="Proteomes" id="UP000036987"/>
    </source>
</evidence>
<dbReference type="OMA" id="NLQTEKP"/>
<organism evidence="2 3">
    <name type="scientific">Zostera marina</name>
    <name type="common">Eelgrass</name>
    <dbReference type="NCBI Taxonomy" id="29655"/>
    <lineage>
        <taxon>Eukaryota</taxon>
        <taxon>Viridiplantae</taxon>
        <taxon>Streptophyta</taxon>
        <taxon>Embryophyta</taxon>
        <taxon>Tracheophyta</taxon>
        <taxon>Spermatophyta</taxon>
        <taxon>Magnoliopsida</taxon>
        <taxon>Liliopsida</taxon>
        <taxon>Zosteraceae</taxon>
        <taxon>Zostera</taxon>
    </lineage>
</organism>
<dbReference type="PANTHER" id="PTHR35110:SF1">
    <property type="entry name" value="EXPRESSED PROTEIN"/>
    <property type="match status" value="1"/>
</dbReference>
<dbReference type="OrthoDB" id="761792at2759"/>
<sequence>MMILRSSSPAMGFVRHFSRKCERNLRWIDPKVPKEEAKVISKGLSQILKDRGPLTVSGMWDQAKDVGIGLNSKTHLKIMLKWMRGRNMLKLFCTSDGKHKKFLHSIILPDQPQPKKTTHPNTAPLVSA</sequence>
<protein>
    <submittedName>
        <fullName evidence="2">Uncharacterized protein</fullName>
    </submittedName>
</protein>
<accession>A0A0K9NZB9</accession>
<reference evidence="3" key="1">
    <citation type="journal article" date="2016" name="Nature">
        <title>The genome of the seagrass Zostera marina reveals angiosperm adaptation to the sea.</title>
        <authorList>
            <person name="Olsen J.L."/>
            <person name="Rouze P."/>
            <person name="Verhelst B."/>
            <person name="Lin Y.-C."/>
            <person name="Bayer T."/>
            <person name="Collen J."/>
            <person name="Dattolo E."/>
            <person name="De Paoli E."/>
            <person name="Dittami S."/>
            <person name="Maumus F."/>
            <person name="Michel G."/>
            <person name="Kersting A."/>
            <person name="Lauritano C."/>
            <person name="Lohaus R."/>
            <person name="Toepel M."/>
            <person name="Tonon T."/>
            <person name="Vanneste K."/>
            <person name="Amirebrahimi M."/>
            <person name="Brakel J."/>
            <person name="Bostroem C."/>
            <person name="Chovatia M."/>
            <person name="Grimwood J."/>
            <person name="Jenkins J.W."/>
            <person name="Jueterbock A."/>
            <person name="Mraz A."/>
            <person name="Stam W.T."/>
            <person name="Tice H."/>
            <person name="Bornberg-Bauer E."/>
            <person name="Green P.J."/>
            <person name="Pearson G.A."/>
            <person name="Procaccini G."/>
            <person name="Duarte C.M."/>
            <person name="Schmutz J."/>
            <person name="Reusch T.B.H."/>
            <person name="Van de Peer Y."/>
        </authorList>
    </citation>
    <scope>NUCLEOTIDE SEQUENCE [LARGE SCALE GENOMIC DNA]</scope>
    <source>
        <strain evidence="3">cv. Finnish</strain>
    </source>
</reference>
<dbReference type="EMBL" id="LFYR01001418">
    <property type="protein sequence ID" value="KMZ62068.1"/>
    <property type="molecule type" value="Genomic_DNA"/>
</dbReference>
<comment type="caution">
    <text evidence="2">The sequence shown here is derived from an EMBL/GenBank/DDBJ whole genome shotgun (WGS) entry which is preliminary data.</text>
</comment>